<evidence type="ECO:0000256" key="5">
    <source>
        <dbReference type="ARBA" id="ARBA00022692"/>
    </source>
</evidence>
<evidence type="ECO:0000256" key="2">
    <source>
        <dbReference type="ARBA" id="ARBA00007998"/>
    </source>
</evidence>
<evidence type="ECO:0000256" key="8">
    <source>
        <dbReference type="SAM" id="Phobius"/>
    </source>
</evidence>
<feature type="transmembrane region" description="Helical" evidence="8">
    <location>
        <begin position="97"/>
        <end position="115"/>
    </location>
</feature>
<feature type="transmembrane region" description="Helical" evidence="8">
    <location>
        <begin position="286"/>
        <end position="308"/>
    </location>
</feature>
<evidence type="ECO:0000256" key="3">
    <source>
        <dbReference type="ARBA" id="ARBA00022448"/>
    </source>
</evidence>
<keyword evidence="10" id="KW-1185">Reference proteome</keyword>
<keyword evidence="6 8" id="KW-1133">Transmembrane helix</keyword>
<protein>
    <submittedName>
        <fullName evidence="9">Endospore germination permease</fullName>
    </submittedName>
</protein>
<keyword evidence="3" id="KW-0813">Transport</keyword>
<accession>A0AAW9NIX5</accession>
<evidence type="ECO:0000256" key="1">
    <source>
        <dbReference type="ARBA" id="ARBA00004141"/>
    </source>
</evidence>
<comment type="subcellular location">
    <subcellularLocation>
        <location evidence="1">Membrane</location>
        <topology evidence="1">Multi-pass membrane protein</topology>
    </subcellularLocation>
</comment>
<dbReference type="RefSeq" id="WP_367407983.1">
    <property type="nucleotide sequence ID" value="NZ_JARNBH010000028.1"/>
</dbReference>
<feature type="transmembrane region" description="Helical" evidence="8">
    <location>
        <begin position="163"/>
        <end position="183"/>
    </location>
</feature>
<organism evidence="9 10">
    <name type="scientific">Peribacillus castrilensis</name>
    <dbReference type="NCBI Taxonomy" id="2897690"/>
    <lineage>
        <taxon>Bacteria</taxon>
        <taxon>Bacillati</taxon>
        <taxon>Bacillota</taxon>
        <taxon>Bacilli</taxon>
        <taxon>Bacillales</taxon>
        <taxon>Bacillaceae</taxon>
        <taxon>Peribacillus</taxon>
    </lineage>
</organism>
<evidence type="ECO:0000256" key="7">
    <source>
        <dbReference type="ARBA" id="ARBA00023136"/>
    </source>
</evidence>
<feature type="transmembrane region" description="Helical" evidence="8">
    <location>
        <begin position="21"/>
        <end position="44"/>
    </location>
</feature>
<dbReference type="Gene3D" id="1.20.1740.10">
    <property type="entry name" value="Amino acid/polyamine transporter I"/>
    <property type="match status" value="1"/>
</dbReference>
<name>A0AAW9NIX5_9BACI</name>
<feature type="transmembrane region" description="Helical" evidence="8">
    <location>
        <begin position="320"/>
        <end position="339"/>
    </location>
</feature>
<feature type="transmembrane region" description="Helical" evidence="8">
    <location>
        <begin position="203"/>
        <end position="221"/>
    </location>
</feature>
<dbReference type="GO" id="GO:0009847">
    <property type="term" value="P:spore germination"/>
    <property type="evidence" value="ECO:0007669"/>
    <property type="project" value="InterPro"/>
</dbReference>
<dbReference type="PANTHER" id="PTHR34975:SF2">
    <property type="entry name" value="SPORE GERMINATION PROTEIN A2"/>
    <property type="match status" value="1"/>
</dbReference>
<evidence type="ECO:0000256" key="4">
    <source>
        <dbReference type="ARBA" id="ARBA00022544"/>
    </source>
</evidence>
<comment type="caution">
    <text evidence="9">The sequence shown here is derived from an EMBL/GenBank/DDBJ whole genome shotgun (WGS) entry which is preliminary data.</text>
</comment>
<keyword evidence="4" id="KW-0309">Germination</keyword>
<feature type="transmembrane region" description="Helical" evidence="8">
    <location>
        <begin position="135"/>
        <end position="154"/>
    </location>
</feature>
<dbReference type="Proteomes" id="UP001307168">
    <property type="component" value="Unassembled WGS sequence"/>
</dbReference>
<dbReference type="Pfam" id="PF03845">
    <property type="entry name" value="Spore_permease"/>
    <property type="match status" value="1"/>
</dbReference>
<dbReference type="PANTHER" id="PTHR34975">
    <property type="entry name" value="SPORE GERMINATION PROTEIN A2"/>
    <property type="match status" value="1"/>
</dbReference>
<dbReference type="GO" id="GO:0016020">
    <property type="term" value="C:membrane"/>
    <property type="evidence" value="ECO:0007669"/>
    <property type="project" value="UniProtKB-SubCell"/>
</dbReference>
<evidence type="ECO:0000313" key="9">
    <source>
        <dbReference type="EMBL" id="MEC0276124.1"/>
    </source>
</evidence>
<sequence length="381" mass="43095">MEKLIITIFLFKRVNKILENGNISSSQFTVLVTFFIIGGSILYGPTGLVHGAGQDAWIANILVLGMGLLLVLLYNALGSCFPNMTLTEYSEKIFGKWIGKVVSLLYFTYFFLSTANFVRQAGDFTTTQFMPDTPITAIHIMFFIIVIMGVRIGLEPFSRASEIFFPLVVILVLILIISLSNQIEFLRIQPVLKEGMTPVIRVAFHSLGTPYLQLVLLLMLFPYVKQTKEAKKSFLFGTLIGGIVLILITTLSILVLGSEITERHQFVSYVLARKINVGDFFQRIEAVMAIIWFITMYFKISIYFYASVLSLSQVLKLEDYRFLIYPLGIITIVLSLVVNENIVESNKQAEFWTSYSLPFGLFFPLLMLIVSKIKKINTKGE</sequence>
<evidence type="ECO:0000256" key="6">
    <source>
        <dbReference type="ARBA" id="ARBA00022989"/>
    </source>
</evidence>
<proteinExistence type="inferred from homology"/>
<dbReference type="InterPro" id="IPR004761">
    <property type="entry name" value="Spore_GerAB"/>
</dbReference>
<keyword evidence="5 8" id="KW-0812">Transmembrane</keyword>
<dbReference type="NCBIfam" id="TIGR00912">
    <property type="entry name" value="2A0309"/>
    <property type="match status" value="1"/>
</dbReference>
<dbReference type="EMBL" id="JARNBH010000028">
    <property type="protein sequence ID" value="MEC0276124.1"/>
    <property type="molecule type" value="Genomic_DNA"/>
</dbReference>
<feature type="transmembrane region" description="Helical" evidence="8">
    <location>
        <begin position="56"/>
        <end position="77"/>
    </location>
</feature>
<gene>
    <name evidence="9" type="ORF">P4706_24160</name>
</gene>
<evidence type="ECO:0000313" key="10">
    <source>
        <dbReference type="Proteomes" id="UP001307168"/>
    </source>
</evidence>
<dbReference type="AlphaFoldDB" id="A0AAW9NIX5"/>
<feature type="transmembrane region" description="Helical" evidence="8">
    <location>
        <begin position="233"/>
        <end position="256"/>
    </location>
</feature>
<comment type="similarity">
    <text evidence="2">Belongs to the amino acid-polyamine-organocation (APC) superfamily. Spore germination protein (SGP) (TC 2.A.3.9) family.</text>
</comment>
<keyword evidence="7 8" id="KW-0472">Membrane</keyword>
<feature type="transmembrane region" description="Helical" evidence="8">
    <location>
        <begin position="351"/>
        <end position="370"/>
    </location>
</feature>
<reference evidence="9 10" key="1">
    <citation type="submission" date="2023-03" db="EMBL/GenBank/DDBJ databases">
        <title>Bacillus Genome Sequencing.</title>
        <authorList>
            <person name="Dunlap C."/>
        </authorList>
    </citation>
    <scope>NUCLEOTIDE SEQUENCE [LARGE SCALE GENOMIC DNA]</scope>
    <source>
        <strain evidence="9 10">B-41290</strain>
    </source>
</reference>